<dbReference type="Proteomes" id="UP000694392">
    <property type="component" value="Unplaced"/>
</dbReference>
<proteinExistence type="predicted"/>
<dbReference type="Pfam" id="PF15317">
    <property type="entry name" value="Lbh"/>
    <property type="match status" value="1"/>
</dbReference>
<feature type="domain" description="LBH" evidence="2">
    <location>
        <begin position="4"/>
        <end position="39"/>
    </location>
</feature>
<evidence type="ECO:0000256" key="1">
    <source>
        <dbReference type="SAM" id="MobiDB-lite"/>
    </source>
</evidence>
<evidence type="ECO:0000259" key="2">
    <source>
        <dbReference type="Pfam" id="PF15317"/>
    </source>
</evidence>
<reference evidence="3" key="1">
    <citation type="submission" date="2025-08" db="UniProtKB">
        <authorList>
            <consortium name="Ensembl"/>
        </authorList>
    </citation>
    <scope>IDENTIFICATION</scope>
</reference>
<dbReference type="AlphaFoldDB" id="A0A8D0GRN0"/>
<feature type="region of interest" description="Disordered" evidence="1">
    <location>
        <begin position="55"/>
        <end position="89"/>
    </location>
</feature>
<keyword evidence="4" id="KW-1185">Reference proteome</keyword>
<reference evidence="3" key="2">
    <citation type="submission" date="2025-09" db="UniProtKB">
        <authorList>
            <consortium name="Ensembl"/>
        </authorList>
    </citation>
    <scope>IDENTIFICATION</scope>
</reference>
<sequence length="130" mass="14101">MQTGGKARLPSIVVEATEVGEVESGELRWPPDDFLLLEGTNRLPPNPAITALAFEAPEPQSPGTQASARGSKSPSLPQRQIPRPQPITAPFSLSLRVPFGERPGRGVTMRLLQAEELLWGGAKHPTLYER</sequence>
<dbReference type="GeneTree" id="ENSGT00950000186207"/>
<dbReference type="InterPro" id="IPR038990">
    <property type="entry name" value="LBH_dom"/>
</dbReference>
<name>A0A8D0GRN0_SPHPU</name>
<accession>A0A8D0GRN0</accession>
<dbReference type="InterPro" id="IPR042945">
    <property type="entry name" value="LBH_dom_prot"/>
</dbReference>
<feature type="compositionally biased region" description="Polar residues" evidence="1">
    <location>
        <begin position="61"/>
        <end position="76"/>
    </location>
</feature>
<evidence type="ECO:0000313" key="3">
    <source>
        <dbReference type="Ensembl" id="ENSSPUP00000010956.1"/>
    </source>
</evidence>
<dbReference type="Ensembl" id="ENSSPUT00000011682.1">
    <property type="protein sequence ID" value="ENSSPUP00000010956.1"/>
    <property type="gene ID" value="ENSSPUG00000008424.1"/>
</dbReference>
<dbReference type="PANTHER" id="PTHR14987">
    <property type="entry name" value="PROTEIN LBH-RELATED"/>
    <property type="match status" value="1"/>
</dbReference>
<organism evidence="3 4">
    <name type="scientific">Sphenodon punctatus</name>
    <name type="common">Tuatara</name>
    <name type="synonym">Hatteria punctata</name>
    <dbReference type="NCBI Taxonomy" id="8508"/>
    <lineage>
        <taxon>Eukaryota</taxon>
        <taxon>Metazoa</taxon>
        <taxon>Chordata</taxon>
        <taxon>Craniata</taxon>
        <taxon>Vertebrata</taxon>
        <taxon>Euteleostomi</taxon>
        <taxon>Lepidosauria</taxon>
        <taxon>Sphenodontia</taxon>
        <taxon>Sphenodontidae</taxon>
        <taxon>Sphenodon</taxon>
    </lineage>
</organism>
<evidence type="ECO:0000313" key="4">
    <source>
        <dbReference type="Proteomes" id="UP000694392"/>
    </source>
</evidence>
<protein>
    <recommendedName>
        <fullName evidence="2">LBH domain-containing protein</fullName>
    </recommendedName>
</protein>